<reference evidence="2" key="1">
    <citation type="submission" date="2024-07" db="EMBL/GenBank/DDBJ databases">
        <title>Two chromosome-level genome assemblies of Korean endemic species Abeliophyllum distichum and Forsythia ovata (Oleaceae).</title>
        <authorList>
            <person name="Jang H."/>
        </authorList>
    </citation>
    <scope>NUCLEOTIDE SEQUENCE [LARGE SCALE GENOMIC DNA]</scope>
</reference>
<organism evidence="1 2">
    <name type="scientific">Forsythia ovata</name>
    <dbReference type="NCBI Taxonomy" id="205694"/>
    <lineage>
        <taxon>Eukaryota</taxon>
        <taxon>Viridiplantae</taxon>
        <taxon>Streptophyta</taxon>
        <taxon>Embryophyta</taxon>
        <taxon>Tracheophyta</taxon>
        <taxon>Spermatophyta</taxon>
        <taxon>Magnoliopsida</taxon>
        <taxon>eudicotyledons</taxon>
        <taxon>Gunneridae</taxon>
        <taxon>Pentapetalae</taxon>
        <taxon>asterids</taxon>
        <taxon>lamiids</taxon>
        <taxon>Lamiales</taxon>
        <taxon>Oleaceae</taxon>
        <taxon>Forsythieae</taxon>
        <taxon>Forsythia</taxon>
    </lineage>
</organism>
<proteinExistence type="predicted"/>
<comment type="caution">
    <text evidence="1">The sequence shown here is derived from an EMBL/GenBank/DDBJ whole genome shotgun (WGS) entry which is preliminary data.</text>
</comment>
<evidence type="ECO:0000313" key="2">
    <source>
        <dbReference type="Proteomes" id="UP001604277"/>
    </source>
</evidence>
<protein>
    <submittedName>
        <fullName evidence="1">Protein Mei2</fullName>
    </submittedName>
</protein>
<dbReference type="EMBL" id="JBFOLJ010000008">
    <property type="protein sequence ID" value="KAL2515942.1"/>
    <property type="molecule type" value="Genomic_DNA"/>
</dbReference>
<gene>
    <name evidence="1" type="ORF">Fot_29913</name>
</gene>
<evidence type="ECO:0000313" key="1">
    <source>
        <dbReference type="EMBL" id="KAL2515942.1"/>
    </source>
</evidence>
<name>A0ABD1TT84_9LAMI</name>
<sequence length="119" mass="13565">MPIPILPLLPSARGLIFDRVVWALFTYPVTSDLPNGNNQGTIVIFNLDPQVSTVNLKKNFEAFAWIFLLIASHKNKYRLKCASKLNKSIHLINAPRRTNIKEMAEAQELNSNILYQLCR</sequence>
<accession>A0ABD1TT84</accession>
<keyword evidence="2" id="KW-1185">Reference proteome</keyword>
<dbReference type="Proteomes" id="UP001604277">
    <property type="component" value="Unassembled WGS sequence"/>
</dbReference>
<dbReference type="AlphaFoldDB" id="A0ABD1TT84"/>